<protein>
    <recommendedName>
        <fullName evidence="1">CYTH domain-containing protein</fullName>
    </recommendedName>
</protein>
<dbReference type="InterPro" id="IPR008173">
    <property type="entry name" value="Adenylyl_cyclase_CyaB"/>
</dbReference>
<evidence type="ECO:0000313" key="2">
    <source>
        <dbReference type="EMBL" id="OHA20508.1"/>
    </source>
</evidence>
<dbReference type="Pfam" id="PF01928">
    <property type="entry name" value="CYTH"/>
    <property type="match status" value="1"/>
</dbReference>
<dbReference type="PANTHER" id="PTHR21028">
    <property type="entry name" value="SI:CH211-156B7.4"/>
    <property type="match status" value="1"/>
</dbReference>
<dbReference type="SUPFAM" id="SSF55154">
    <property type="entry name" value="CYTH-like phosphatases"/>
    <property type="match status" value="1"/>
</dbReference>
<reference evidence="2 3" key="1">
    <citation type="journal article" date="2016" name="Nat. Commun.">
        <title>Thousands of microbial genomes shed light on interconnected biogeochemical processes in an aquifer system.</title>
        <authorList>
            <person name="Anantharaman K."/>
            <person name="Brown C.T."/>
            <person name="Hug L.A."/>
            <person name="Sharon I."/>
            <person name="Castelle C.J."/>
            <person name="Probst A.J."/>
            <person name="Thomas B.C."/>
            <person name="Singh A."/>
            <person name="Wilkins M.J."/>
            <person name="Karaoz U."/>
            <person name="Brodie E.L."/>
            <person name="Williams K.H."/>
            <person name="Hubbard S.S."/>
            <person name="Banfield J.F."/>
        </authorList>
    </citation>
    <scope>NUCLEOTIDE SEQUENCE [LARGE SCALE GENOMIC DNA]</scope>
</reference>
<dbReference type="Gene3D" id="2.40.320.10">
    <property type="entry name" value="Hypothetical Protein Pfu-838710-001"/>
    <property type="match status" value="1"/>
</dbReference>
<dbReference type="AlphaFoldDB" id="A0A1G2M9I1"/>
<proteinExistence type="predicted"/>
<accession>A0A1G2M9I1</accession>
<evidence type="ECO:0000259" key="1">
    <source>
        <dbReference type="PROSITE" id="PS51707"/>
    </source>
</evidence>
<evidence type="ECO:0000313" key="3">
    <source>
        <dbReference type="Proteomes" id="UP000178121"/>
    </source>
</evidence>
<dbReference type="EMBL" id="MHRI01000029">
    <property type="protein sequence ID" value="OHA20508.1"/>
    <property type="molecule type" value="Genomic_DNA"/>
</dbReference>
<dbReference type="InterPro" id="IPR033469">
    <property type="entry name" value="CYTH-like_dom_sf"/>
</dbReference>
<gene>
    <name evidence="2" type="ORF">A2849_00740</name>
</gene>
<organism evidence="2 3">
    <name type="scientific">Candidatus Taylorbacteria bacterium RIFCSPHIGHO2_01_FULL_51_15</name>
    <dbReference type="NCBI Taxonomy" id="1802304"/>
    <lineage>
        <taxon>Bacteria</taxon>
        <taxon>Candidatus Tayloriibacteriota</taxon>
    </lineage>
</organism>
<sequence length="226" mass="26387">MRNYEIEIKSLLGGKERADELKRRLVQLFPALKVLSPHTQRNFYFNTPQDLGVTLHTMSPLLSLEKQRELSDIIVRTKSGVSIRTREADGNSFFILKASLGDESSANGVSRVEFEEPVALSFDELNQRLLDAGLTYQAKWSRAREHFDLGHIHITVDKNAGYGYVAEFEKMIDDEREAEYARRELKALMRELNCQELPQERLERMFKFYNEHWPEYYGTDKTFTIE</sequence>
<dbReference type="InterPro" id="IPR023577">
    <property type="entry name" value="CYTH_domain"/>
</dbReference>
<dbReference type="Proteomes" id="UP000178121">
    <property type="component" value="Unassembled WGS sequence"/>
</dbReference>
<dbReference type="PANTHER" id="PTHR21028:SF2">
    <property type="entry name" value="CYTH DOMAIN-CONTAINING PROTEIN"/>
    <property type="match status" value="1"/>
</dbReference>
<name>A0A1G2M9I1_9BACT</name>
<dbReference type="PROSITE" id="PS51707">
    <property type="entry name" value="CYTH"/>
    <property type="match status" value="1"/>
</dbReference>
<comment type="caution">
    <text evidence="2">The sequence shown here is derived from an EMBL/GenBank/DDBJ whole genome shotgun (WGS) entry which is preliminary data.</text>
</comment>
<feature type="domain" description="CYTH" evidence="1">
    <location>
        <begin position="3"/>
        <end position="215"/>
    </location>
</feature>